<evidence type="ECO:0000313" key="1">
    <source>
        <dbReference type="EMBL" id="MBE9021146.1"/>
    </source>
</evidence>
<name>A0A8J6ZWC1_DESMC</name>
<dbReference type="AlphaFoldDB" id="A0A8J6ZWC1"/>
<accession>A0A8J6ZWC1</accession>
<evidence type="ECO:0000313" key="2">
    <source>
        <dbReference type="Proteomes" id="UP000622533"/>
    </source>
</evidence>
<organism evidence="1 2">
    <name type="scientific">Desmonostoc muscorum LEGE 12446</name>
    <dbReference type="NCBI Taxonomy" id="1828758"/>
    <lineage>
        <taxon>Bacteria</taxon>
        <taxon>Bacillati</taxon>
        <taxon>Cyanobacteriota</taxon>
        <taxon>Cyanophyceae</taxon>
        <taxon>Nostocales</taxon>
        <taxon>Nostocaceae</taxon>
        <taxon>Desmonostoc</taxon>
    </lineage>
</organism>
<gene>
    <name evidence="1" type="ORF">IQ276_01335</name>
</gene>
<protein>
    <submittedName>
        <fullName evidence="1">Uncharacterized protein</fullName>
    </submittedName>
</protein>
<keyword evidence="2" id="KW-1185">Reference proteome</keyword>
<dbReference type="Proteomes" id="UP000622533">
    <property type="component" value="Unassembled WGS sequence"/>
</dbReference>
<dbReference type="EMBL" id="JADEXS010000008">
    <property type="protein sequence ID" value="MBE9021146.1"/>
    <property type="molecule type" value="Genomic_DNA"/>
</dbReference>
<proteinExistence type="predicted"/>
<comment type="caution">
    <text evidence="1">The sequence shown here is derived from an EMBL/GenBank/DDBJ whole genome shotgun (WGS) entry which is preliminary data.</text>
</comment>
<sequence length="60" mass="6671">MNFSRPKSFPESLPVVDLSLETQFAAILLESAFQGTGVVGWLRVQCKRSPSSAPKHWLKP</sequence>
<reference evidence="1" key="1">
    <citation type="submission" date="2020-10" db="EMBL/GenBank/DDBJ databases">
        <authorList>
            <person name="Castelo-Branco R."/>
            <person name="Eusebio N."/>
            <person name="Adriana R."/>
            <person name="Vieira A."/>
            <person name="Brugerolle De Fraissinette N."/>
            <person name="Rezende De Castro R."/>
            <person name="Schneider M.P."/>
            <person name="Vasconcelos V."/>
            <person name="Leao P.N."/>
        </authorList>
    </citation>
    <scope>NUCLEOTIDE SEQUENCE</scope>
    <source>
        <strain evidence="1">LEGE 12446</strain>
    </source>
</reference>
<dbReference type="RefSeq" id="WP_193913042.1">
    <property type="nucleotide sequence ID" value="NZ_JADEXS020000001.1"/>
</dbReference>